<feature type="transmembrane region" description="Helical" evidence="6">
    <location>
        <begin position="133"/>
        <end position="152"/>
    </location>
</feature>
<evidence type="ECO:0000313" key="7">
    <source>
        <dbReference type="EMBL" id="ANO53006.1"/>
    </source>
</evidence>
<feature type="transmembrane region" description="Helical" evidence="6">
    <location>
        <begin position="94"/>
        <end position="112"/>
    </location>
</feature>
<keyword evidence="4 6" id="KW-1133">Transmembrane helix</keyword>
<evidence type="ECO:0000313" key="8">
    <source>
        <dbReference type="Proteomes" id="UP000092695"/>
    </source>
</evidence>
<dbReference type="GO" id="GO:0015141">
    <property type="term" value="F:succinate transmembrane transporter activity"/>
    <property type="evidence" value="ECO:0007669"/>
    <property type="project" value="UniProtKB-ARBA"/>
</dbReference>
<proteinExistence type="predicted"/>
<feature type="transmembrane region" description="Helical" evidence="6">
    <location>
        <begin position="58"/>
        <end position="82"/>
    </location>
</feature>
<dbReference type="PANTHER" id="PTHR10283:SF82">
    <property type="entry name" value="SOLUTE CARRIER FAMILY 13 MEMBER 2"/>
    <property type="match status" value="1"/>
</dbReference>
<dbReference type="Proteomes" id="UP000092695">
    <property type="component" value="Chromosome"/>
</dbReference>
<feature type="transmembrane region" description="Helical" evidence="6">
    <location>
        <begin position="433"/>
        <end position="458"/>
    </location>
</feature>
<comment type="subcellular location">
    <subcellularLocation>
        <location evidence="1">Membrane</location>
        <topology evidence="1">Multi-pass membrane protein</topology>
    </subcellularLocation>
</comment>
<feature type="transmembrane region" description="Helical" evidence="6">
    <location>
        <begin position="381"/>
        <end position="401"/>
    </location>
</feature>
<keyword evidence="3 6" id="KW-0812">Transmembrane</keyword>
<evidence type="ECO:0000256" key="4">
    <source>
        <dbReference type="ARBA" id="ARBA00022989"/>
    </source>
</evidence>
<feature type="transmembrane region" description="Helical" evidence="6">
    <location>
        <begin position="287"/>
        <end position="304"/>
    </location>
</feature>
<dbReference type="PROSITE" id="PS01271">
    <property type="entry name" value="NA_SULFATE"/>
    <property type="match status" value="1"/>
</dbReference>
<dbReference type="AlphaFoldDB" id="A0A193LKP4"/>
<evidence type="ECO:0000256" key="2">
    <source>
        <dbReference type="ARBA" id="ARBA00022448"/>
    </source>
</evidence>
<feature type="transmembrane region" description="Helical" evidence="6">
    <location>
        <begin position="470"/>
        <end position="490"/>
    </location>
</feature>
<keyword evidence="2" id="KW-0813">Transport</keyword>
<name>A0A193LKP4_9GAMM</name>
<organism evidence="7 8">
    <name type="scientific">Woeseia oceani</name>
    <dbReference type="NCBI Taxonomy" id="1548547"/>
    <lineage>
        <taxon>Bacteria</taxon>
        <taxon>Pseudomonadati</taxon>
        <taxon>Pseudomonadota</taxon>
        <taxon>Gammaproteobacteria</taxon>
        <taxon>Woeseiales</taxon>
        <taxon>Woeseiaceae</taxon>
        <taxon>Woeseia</taxon>
    </lineage>
</organism>
<dbReference type="GO" id="GO:0005886">
    <property type="term" value="C:plasma membrane"/>
    <property type="evidence" value="ECO:0007669"/>
    <property type="project" value="TreeGrafter"/>
</dbReference>
<feature type="transmembrane region" description="Helical" evidence="6">
    <location>
        <begin position="408"/>
        <end position="427"/>
    </location>
</feature>
<dbReference type="OrthoDB" id="9766267at2"/>
<evidence type="ECO:0000256" key="5">
    <source>
        <dbReference type="ARBA" id="ARBA00023136"/>
    </source>
</evidence>
<feature type="transmembrane region" description="Helical" evidence="6">
    <location>
        <begin position="316"/>
        <end position="332"/>
    </location>
</feature>
<dbReference type="STRING" id="1548547.BA177_04770"/>
<sequence length="495" mass="52193">MNGGGRVLSESALDGRSTHQTVGLILGPLLALSILLSNPPGDLSVAAWRTAAMALLMAVWWATEAVPIAVTALLPLVAFPLLGIADMQTTSSPYANKVIYLFLGGFIVAFTMQRWNLHRRIALTILQHAGGNGRSLIGGFMIASALLSMWVMNTSTTMMMLPIAVSIIGVIHSTVGGLDDRARHDFQYALLLGIAYASSIGGMATLVGTVPNALLAAFMLESYGTTIDFSSWMMVGIPMSALLLPLAWLSLTRWVFRVDFKTSGEGRATLRAMKDDMGTISIPEQRVGIVFVVLALAWIFRPLLIQLPGLSGLDDSGIAMAGAVALFLIPSGDRNDPLLIRWVHVEKLPWSILLLFGGGLSLAGAFSNTGLAAWLGTSLNAFGALPIALLVMLVAALIIFLTELTSNIATTATFLPVVGAIAIEAGIDPVVLAVPVTFAASCAFMLPVATPPNAIVFGSGLLTIPKMVRAGFALNLIGIALVTLIALTLAPRFLH</sequence>
<dbReference type="InterPro" id="IPR001898">
    <property type="entry name" value="SLC13A/DASS"/>
</dbReference>
<dbReference type="Pfam" id="PF00939">
    <property type="entry name" value="Na_sulph_symp"/>
    <property type="match status" value="1"/>
</dbReference>
<keyword evidence="8" id="KW-1185">Reference proteome</keyword>
<keyword evidence="5 6" id="KW-0472">Membrane</keyword>
<protein>
    <submittedName>
        <fullName evidence="7">Anion transporter</fullName>
    </submittedName>
</protein>
<feature type="transmembrane region" description="Helical" evidence="6">
    <location>
        <begin position="158"/>
        <end position="178"/>
    </location>
</feature>
<dbReference type="InterPro" id="IPR031312">
    <property type="entry name" value="Na/sul_symport_CS"/>
</dbReference>
<accession>A0A193LKP4</accession>
<dbReference type="KEGG" id="woc:BA177_04770"/>
<evidence type="ECO:0000256" key="3">
    <source>
        <dbReference type="ARBA" id="ARBA00022692"/>
    </source>
</evidence>
<reference evidence="7 8" key="1">
    <citation type="submission" date="2016-06" db="EMBL/GenBank/DDBJ databases">
        <title>Complete genome sequence of a deep-branching marine Gamma Proteobacterium Woeseia oceani type strain XK5.</title>
        <authorList>
            <person name="Mu D."/>
            <person name="Du Z."/>
        </authorList>
    </citation>
    <scope>NUCLEOTIDE SEQUENCE [LARGE SCALE GENOMIC DNA]</scope>
    <source>
        <strain evidence="7 8">XK5</strain>
    </source>
</reference>
<dbReference type="PANTHER" id="PTHR10283">
    <property type="entry name" value="SOLUTE CARRIER FAMILY 13 MEMBER"/>
    <property type="match status" value="1"/>
</dbReference>
<dbReference type="EMBL" id="CP016268">
    <property type="protein sequence ID" value="ANO53006.1"/>
    <property type="molecule type" value="Genomic_DNA"/>
</dbReference>
<dbReference type="NCBIfam" id="TIGR00785">
    <property type="entry name" value="dass"/>
    <property type="match status" value="1"/>
</dbReference>
<feature type="transmembrane region" description="Helical" evidence="6">
    <location>
        <begin position="352"/>
        <end position="375"/>
    </location>
</feature>
<evidence type="ECO:0000256" key="1">
    <source>
        <dbReference type="ARBA" id="ARBA00004141"/>
    </source>
</evidence>
<feature type="transmembrane region" description="Helical" evidence="6">
    <location>
        <begin position="232"/>
        <end position="251"/>
    </location>
</feature>
<gene>
    <name evidence="7" type="ORF">BA177_04770</name>
</gene>
<evidence type="ECO:0000256" key="6">
    <source>
        <dbReference type="SAM" id="Phobius"/>
    </source>
</evidence>
<feature type="transmembrane region" description="Helical" evidence="6">
    <location>
        <begin position="190"/>
        <end position="220"/>
    </location>
</feature>